<dbReference type="Pfam" id="PF13424">
    <property type="entry name" value="TPR_12"/>
    <property type="match status" value="1"/>
</dbReference>
<dbReference type="PRINTS" id="PR00038">
    <property type="entry name" value="HTHLUXR"/>
</dbReference>
<dbReference type="SUPFAM" id="SSF48452">
    <property type="entry name" value="TPR-like"/>
    <property type="match status" value="2"/>
</dbReference>
<evidence type="ECO:0000313" key="3">
    <source>
        <dbReference type="Proteomes" id="UP001165092"/>
    </source>
</evidence>
<dbReference type="CDD" id="cd06170">
    <property type="entry name" value="LuxR_C_like"/>
    <property type="match status" value="1"/>
</dbReference>
<dbReference type="SMART" id="SM00421">
    <property type="entry name" value="HTH_LUXR"/>
    <property type="match status" value="1"/>
</dbReference>
<dbReference type="PROSITE" id="PS00622">
    <property type="entry name" value="HTH_LUXR_1"/>
    <property type="match status" value="1"/>
</dbReference>
<dbReference type="InterPro" id="IPR036388">
    <property type="entry name" value="WH-like_DNA-bd_sf"/>
</dbReference>
<dbReference type="Pfam" id="PF25872">
    <property type="entry name" value="HTH_77"/>
    <property type="match status" value="1"/>
</dbReference>
<dbReference type="Pfam" id="PF00196">
    <property type="entry name" value="GerE"/>
    <property type="match status" value="1"/>
</dbReference>
<dbReference type="PANTHER" id="PTHR47691">
    <property type="entry name" value="REGULATOR-RELATED"/>
    <property type="match status" value="1"/>
</dbReference>
<dbReference type="AlphaFoldDB" id="A0A9W6P3D3"/>
<dbReference type="GO" id="GO:0006355">
    <property type="term" value="P:regulation of DNA-templated transcription"/>
    <property type="evidence" value="ECO:0007669"/>
    <property type="project" value="InterPro"/>
</dbReference>
<evidence type="ECO:0000313" key="2">
    <source>
        <dbReference type="EMBL" id="GLU46485.1"/>
    </source>
</evidence>
<dbReference type="SMART" id="SM00028">
    <property type="entry name" value="TPR"/>
    <property type="match status" value="3"/>
</dbReference>
<dbReference type="GO" id="GO:0003677">
    <property type="term" value="F:DNA binding"/>
    <property type="evidence" value="ECO:0007669"/>
    <property type="project" value="InterPro"/>
</dbReference>
<dbReference type="InterPro" id="IPR016032">
    <property type="entry name" value="Sig_transdc_resp-reg_C-effctor"/>
</dbReference>
<dbReference type="GO" id="GO:0016887">
    <property type="term" value="F:ATP hydrolysis activity"/>
    <property type="evidence" value="ECO:0007669"/>
    <property type="project" value="InterPro"/>
</dbReference>
<dbReference type="InterPro" id="IPR011990">
    <property type="entry name" value="TPR-like_helical_dom_sf"/>
</dbReference>
<comment type="caution">
    <text evidence="2">The sequence shown here is derived from an EMBL/GenBank/DDBJ whole genome shotgun (WGS) entry which is preliminary data.</text>
</comment>
<feature type="domain" description="HTH luxR-type" evidence="1">
    <location>
        <begin position="747"/>
        <end position="812"/>
    </location>
</feature>
<dbReference type="Pfam" id="PF13401">
    <property type="entry name" value="AAA_22"/>
    <property type="match status" value="1"/>
</dbReference>
<dbReference type="SUPFAM" id="SSF52540">
    <property type="entry name" value="P-loop containing nucleoside triphosphate hydrolases"/>
    <property type="match status" value="1"/>
</dbReference>
<dbReference type="InterPro" id="IPR027417">
    <property type="entry name" value="P-loop_NTPase"/>
</dbReference>
<dbReference type="PROSITE" id="PS50043">
    <property type="entry name" value="HTH_LUXR_2"/>
    <property type="match status" value="1"/>
</dbReference>
<dbReference type="SUPFAM" id="SSF46894">
    <property type="entry name" value="C-terminal effector domain of the bipartite response regulators"/>
    <property type="match status" value="1"/>
</dbReference>
<accession>A0A9W6P3D3</accession>
<sequence length="815" mass="89329">MPRPPDRAEAMAAHTAPARQNLPLELNSFVGRERDLSDLLRLIEANRVLTLCGVGGIGKTRLALRIAAQATAEFRDGVWLCELADVTTREEIVTRIATAIGVSEENERELEQTLADVLRPRRLLLVLDNCEHVITDVAAVVSGLLDICTEVSFLVTSREPTRVPGETVWRVPPLGVPRPGEADPLCTESVRLFVERARASSHDFTVTPERLEHISDICRGLDGIPLGIELAAARVRLLSVAQIAQRLGDRFKFLTSGHRGAPVRQQTLRAVIDWSHGMLGESEQILLRRLSVFSSWNLELAERVCGDESLPREEILDLIVSLVDRSLVTVAGEHQGRMRYRLLETIRHYAAVQLGESGEERVLRLRHRDQMLLLAEELADNTVRGSGMAWPQRFDVWHRVMADYDNLRAALSWSAVRDNAAEGLRLCVALRPYWMAAGQRAEGAYWTDRFLAMDSDDEGLRGQAMVRRAELAWDQQDHAHAARIGEEGLRRCRASDDSASVALALNILAMTDMRGRDFDSARERLAEVVELTRSVGDPWNEGIARGTQGALAGLEGDFDSANAHYDSALAILRGIDHRWGVGRTLLGQGMVAEARGDLFGADRCFREALDIQRAIGGAPELARCLAGVGRIAALQGATAQAYDYLSESLTLCQSTGQRLGVARGMLAIATIAERQGMVEDAAKLAGAAAGMRERSGYPPSAATIRPSDGPLAALWEKGRGLEVDEAVELALHLAETGRSPRSSAVEQPPRSTVLTPREHEIALLIGSGMSNRSVAETLFITPTTVARHVANIHTKLGFNSRTQIAAWITERQPHA</sequence>
<organism evidence="2 3">
    <name type="scientific">Nocardiopsis ansamitocini</name>
    <dbReference type="NCBI Taxonomy" id="1670832"/>
    <lineage>
        <taxon>Bacteria</taxon>
        <taxon>Bacillati</taxon>
        <taxon>Actinomycetota</taxon>
        <taxon>Actinomycetes</taxon>
        <taxon>Streptosporangiales</taxon>
        <taxon>Nocardiopsidaceae</taxon>
        <taxon>Nocardiopsis</taxon>
    </lineage>
</organism>
<dbReference type="Proteomes" id="UP001165092">
    <property type="component" value="Unassembled WGS sequence"/>
</dbReference>
<dbReference type="EMBL" id="BSQG01000001">
    <property type="protein sequence ID" value="GLU46485.1"/>
    <property type="molecule type" value="Genomic_DNA"/>
</dbReference>
<evidence type="ECO:0000259" key="1">
    <source>
        <dbReference type="PROSITE" id="PS50043"/>
    </source>
</evidence>
<dbReference type="Gene3D" id="3.40.50.300">
    <property type="entry name" value="P-loop containing nucleotide triphosphate hydrolases"/>
    <property type="match status" value="1"/>
</dbReference>
<reference evidence="2" key="1">
    <citation type="submission" date="2023-02" db="EMBL/GenBank/DDBJ databases">
        <title>Nocardiopsis ansamitocini NBRC 112285.</title>
        <authorList>
            <person name="Ichikawa N."/>
            <person name="Sato H."/>
            <person name="Tonouchi N."/>
        </authorList>
    </citation>
    <scope>NUCLEOTIDE SEQUENCE</scope>
    <source>
        <strain evidence="2">NBRC 112285</strain>
    </source>
</reference>
<protein>
    <recommendedName>
        <fullName evidence="1">HTH luxR-type domain-containing protein</fullName>
    </recommendedName>
</protein>
<dbReference type="PANTHER" id="PTHR47691:SF3">
    <property type="entry name" value="HTH-TYPE TRANSCRIPTIONAL REGULATOR RV0890C-RELATED"/>
    <property type="match status" value="1"/>
</dbReference>
<dbReference type="Gene3D" id="1.25.40.10">
    <property type="entry name" value="Tetratricopeptide repeat domain"/>
    <property type="match status" value="1"/>
</dbReference>
<name>A0A9W6P3D3_9ACTN</name>
<dbReference type="InterPro" id="IPR000792">
    <property type="entry name" value="Tscrpt_reg_LuxR_C"/>
</dbReference>
<dbReference type="PRINTS" id="PR00364">
    <property type="entry name" value="DISEASERSIST"/>
</dbReference>
<dbReference type="Gene3D" id="1.10.10.10">
    <property type="entry name" value="Winged helix-like DNA-binding domain superfamily/Winged helix DNA-binding domain"/>
    <property type="match status" value="1"/>
</dbReference>
<dbReference type="InterPro" id="IPR058852">
    <property type="entry name" value="HTH_77"/>
</dbReference>
<gene>
    <name evidence="2" type="ORF">Nans01_08360</name>
</gene>
<keyword evidence="3" id="KW-1185">Reference proteome</keyword>
<dbReference type="InterPro" id="IPR049945">
    <property type="entry name" value="AAA_22"/>
</dbReference>
<dbReference type="InterPro" id="IPR019734">
    <property type="entry name" value="TPR_rpt"/>
</dbReference>
<proteinExistence type="predicted"/>